<gene>
    <name evidence="4" type="ORF">CJ030_MR5G007232</name>
</gene>
<keyword evidence="2" id="KW-0677">Repeat</keyword>
<evidence type="ECO:0000313" key="4">
    <source>
        <dbReference type="EMBL" id="KAB1213039.1"/>
    </source>
</evidence>
<dbReference type="SUPFAM" id="SSF48239">
    <property type="entry name" value="Terpenoid cyclases/Protein prenyltransferases"/>
    <property type="match status" value="1"/>
</dbReference>
<reference evidence="4 5" key="1">
    <citation type="journal article" date="2019" name="Plant Biotechnol. J.">
        <title>The red bayberry genome and genetic basis of sex determination.</title>
        <authorList>
            <person name="Jia H.M."/>
            <person name="Jia H.J."/>
            <person name="Cai Q.L."/>
            <person name="Wang Y."/>
            <person name="Zhao H.B."/>
            <person name="Yang W.F."/>
            <person name="Wang G.Y."/>
            <person name="Li Y.H."/>
            <person name="Zhan D.L."/>
            <person name="Shen Y.T."/>
            <person name="Niu Q.F."/>
            <person name="Chang L."/>
            <person name="Qiu J."/>
            <person name="Zhao L."/>
            <person name="Xie H.B."/>
            <person name="Fu W.Y."/>
            <person name="Jin J."/>
            <person name="Li X.W."/>
            <person name="Jiao Y."/>
            <person name="Zhou C.C."/>
            <person name="Tu T."/>
            <person name="Chai C.Y."/>
            <person name="Gao J.L."/>
            <person name="Fan L.J."/>
            <person name="van de Weg E."/>
            <person name="Wang J.Y."/>
            <person name="Gao Z.S."/>
        </authorList>
    </citation>
    <scope>NUCLEOTIDE SEQUENCE [LARGE SCALE GENOMIC DNA]</scope>
    <source>
        <tissue evidence="4">Leaves</tissue>
    </source>
</reference>
<comment type="caution">
    <text evidence="4">The sequence shown here is derived from an EMBL/GenBank/DDBJ whole genome shotgun (WGS) entry which is preliminary data.</text>
</comment>
<dbReference type="AlphaFoldDB" id="A0A6A1VJF4"/>
<dbReference type="PANTHER" id="PTHR11764">
    <property type="entry name" value="TERPENE CYCLASE/MUTASE FAMILY MEMBER"/>
    <property type="match status" value="1"/>
</dbReference>
<dbReference type="OrthoDB" id="1717038at2759"/>
<dbReference type="InterPro" id="IPR018333">
    <property type="entry name" value="Squalene_cyclase"/>
</dbReference>
<dbReference type="InterPro" id="IPR008930">
    <property type="entry name" value="Terpenoid_cyclase/PrenylTrfase"/>
</dbReference>
<dbReference type="GO" id="GO:0016104">
    <property type="term" value="P:triterpenoid biosynthetic process"/>
    <property type="evidence" value="ECO:0007669"/>
    <property type="project" value="InterPro"/>
</dbReference>
<organism evidence="4 5">
    <name type="scientific">Morella rubra</name>
    <name type="common">Chinese bayberry</name>
    <dbReference type="NCBI Taxonomy" id="262757"/>
    <lineage>
        <taxon>Eukaryota</taxon>
        <taxon>Viridiplantae</taxon>
        <taxon>Streptophyta</taxon>
        <taxon>Embryophyta</taxon>
        <taxon>Tracheophyta</taxon>
        <taxon>Spermatophyta</taxon>
        <taxon>Magnoliopsida</taxon>
        <taxon>eudicotyledons</taxon>
        <taxon>Gunneridae</taxon>
        <taxon>Pentapetalae</taxon>
        <taxon>rosids</taxon>
        <taxon>fabids</taxon>
        <taxon>Fagales</taxon>
        <taxon>Myricaceae</taxon>
        <taxon>Morella</taxon>
    </lineage>
</organism>
<evidence type="ECO:0000313" key="5">
    <source>
        <dbReference type="Proteomes" id="UP000516437"/>
    </source>
</evidence>
<dbReference type="Pfam" id="PF13243">
    <property type="entry name" value="SQHop_cyclase_C"/>
    <property type="match status" value="1"/>
</dbReference>
<dbReference type="GO" id="GO:0005811">
    <property type="term" value="C:lipid droplet"/>
    <property type="evidence" value="ECO:0007669"/>
    <property type="project" value="InterPro"/>
</dbReference>
<evidence type="ECO:0000256" key="1">
    <source>
        <dbReference type="ARBA" id="ARBA00009755"/>
    </source>
</evidence>
<protein>
    <submittedName>
        <fullName evidence="4">Cycloartenol synthase</fullName>
    </submittedName>
</protein>
<keyword evidence="5" id="KW-1185">Reference proteome</keyword>
<dbReference type="Gene3D" id="1.50.10.20">
    <property type="match status" value="1"/>
</dbReference>
<dbReference type="InterPro" id="IPR032696">
    <property type="entry name" value="SQ_cyclase_C"/>
</dbReference>
<dbReference type="InterPro" id="IPR002365">
    <property type="entry name" value="Terpene_synthase_CS"/>
</dbReference>
<evidence type="ECO:0000259" key="3">
    <source>
        <dbReference type="Pfam" id="PF13243"/>
    </source>
</evidence>
<sequence>METGKMSYLSRYFISVCVRHADLLNYMFFDCNWLHSNLINPAETFGDIVIDYPYVECTSAAIQALTLFKKLYPGHRSEEIKMCISKAAEYIEEIQASDGSWYGSWGVCFTYAGWFGIKGLVAAGRTYKDCSNIRKACDYLLSKELPSGGWGESYLSCQKSFVTYHFTLSFVFMSRSRAYSIPSDTV</sequence>
<accession>A0A6A1VJF4</accession>
<evidence type="ECO:0000256" key="2">
    <source>
        <dbReference type="ARBA" id="ARBA00022737"/>
    </source>
</evidence>
<dbReference type="PROSITE" id="PS01074">
    <property type="entry name" value="TERPENE_SYNTHASES"/>
    <property type="match status" value="1"/>
</dbReference>
<name>A0A6A1VJF4_9ROSI</name>
<dbReference type="EMBL" id="RXIC02000023">
    <property type="protein sequence ID" value="KAB1213039.1"/>
    <property type="molecule type" value="Genomic_DNA"/>
</dbReference>
<dbReference type="Proteomes" id="UP000516437">
    <property type="component" value="Chromosome 5"/>
</dbReference>
<proteinExistence type="inferred from homology"/>
<comment type="similarity">
    <text evidence="1">Belongs to the terpene cyclase/mutase family.</text>
</comment>
<feature type="domain" description="Squalene cyclase C-terminal" evidence="3">
    <location>
        <begin position="48"/>
        <end position="158"/>
    </location>
</feature>
<dbReference type="GO" id="GO:0031559">
    <property type="term" value="F:oxidosqualene cyclase activity"/>
    <property type="evidence" value="ECO:0007669"/>
    <property type="project" value="UniProtKB-ARBA"/>
</dbReference>
<dbReference type="PANTHER" id="PTHR11764:SF85">
    <property type="entry name" value="TERPENE CYCLASE_MUTASE FAMILY MEMBER"/>
    <property type="match status" value="1"/>
</dbReference>